<dbReference type="PROSITE" id="PS50943">
    <property type="entry name" value="HTH_CROC1"/>
    <property type="match status" value="1"/>
</dbReference>
<evidence type="ECO:0000313" key="4">
    <source>
        <dbReference type="Proteomes" id="UP000294927"/>
    </source>
</evidence>
<dbReference type="InterPro" id="IPR010982">
    <property type="entry name" value="Lambda_DNA-bd_dom_sf"/>
</dbReference>
<dbReference type="SUPFAM" id="SSF47413">
    <property type="entry name" value="lambda repressor-like DNA-binding domains"/>
    <property type="match status" value="1"/>
</dbReference>
<name>A0A4R7UX66_9PSEU</name>
<gene>
    <name evidence="3" type="ORF">CLV71_124134</name>
</gene>
<dbReference type="Gene3D" id="1.10.260.40">
    <property type="entry name" value="lambda repressor-like DNA-binding domains"/>
    <property type="match status" value="1"/>
</dbReference>
<dbReference type="GO" id="GO:0003700">
    <property type="term" value="F:DNA-binding transcription factor activity"/>
    <property type="evidence" value="ECO:0007669"/>
    <property type="project" value="TreeGrafter"/>
</dbReference>
<proteinExistence type="predicted"/>
<comment type="caution">
    <text evidence="3">The sequence shown here is derived from an EMBL/GenBank/DDBJ whole genome shotgun (WGS) entry which is preliminary data.</text>
</comment>
<reference evidence="3 4" key="1">
    <citation type="submission" date="2019-03" db="EMBL/GenBank/DDBJ databases">
        <title>Genomic Encyclopedia of Archaeal and Bacterial Type Strains, Phase II (KMG-II): from individual species to whole genera.</title>
        <authorList>
            <person name="Goeker M."/>
        </authorList>
    </citation>
    <scope>NUCLEOTIDE SEQUENCE [LARGE SCALE GENOMIC DNA]</scope>
    <source>
        <strain evidence="3 4">DSM 45499</strain>
    </source>
</reference>
<evidence type="ECO:0000259" key="2">
    <source>
        <dbReference type="PROSITE" id="PS50943"/>
    </source>
</evidence>
<protein>
    <submittedName>
        <fullName evidence="3">Helix-turn-helix protein</fullName>
    </submittedName>
</protein>
<dbReference type="PANTHER" id="PTHR46797:SF1">
    <property type="entry name" value="METHYLPHOSPHONATE SYNTHASE"/>
    <property type="match status" value="1"/>
</dbReference>
<accession>A0A4R7UX66</accession>
<dbReference type="SMART" id="SM00530">
    <property type="entry name" value="HTH_XRE"/>
    <property type="match status" value="1"/>
</dbReference>
<dbReference type="CDD" id="cd00093">
    <property type="entry name" value="HTH_XRE"/>
    <property type="match status" value="1"/>
</dbReference>
<evidence type="ECO:0000256" key="1">
    <source>
        <dbReference type="ARBA" id="ARBA00023125"/>
    </source>
</evidence>
<dbReference type="OrthoDB" id="4516646at2"/>
<organism evidence="3 4">
    <name type="scientific">Actinophytocola oryzae</name>
    <dbReference type="NCBI Taxonomy" id="502181"/>
    <lineage>
        <taxon>Bacteria</taxon>
        <taxon>Bacillati</taxon>
        <taxon>Actinomycetota</taxon>
        <taxon>Actinomycetes</taxon>
        <taxon>Pseudonocardiales</taxon>
        <taxon>Pseudonocardiaceae</taxon>
    </lineage>
</organism>
<feature type="domain" description="HTH cro/C1-type" evidence="2">
    <location>
        <begin position="9"/>
        <end position="64"/>
    </location>
</feature>
<dbReference type="RefSeq" id="WP_133908555.1">
    <property type="nucleotide sequence ID" value="NZ_SOCP01000024.1"/>
</dbReference>
<dbReference type="InterPro" id="IPR050807">
    <property type="entry name" value="TransReg_Diox_bact_type"/>
</dbReference>
<dbReference type="PANTHER" id="PTHR46797">
    <property type="entry name" value="HTH-TYPE TRANSCRIPTIONAL REGULATOR"/>
    <property type="match status" value="1"/>
</dbReference>
<dbReference type="GO" id="GO:0005829">
    <property type="term" value="C:cytosol"/>
    <property type="evidence" value="ECO:0007669"/>
    <property type="project" value="TreeGrafter"/>
</dbReference>
<sequence>MADSIGLTIRRLRRWRGLTLDQAAGLAGLSKGYLSKIENGVKPVDRRSTLVAIAGALRVSLADITGDGLEIRDPDADSTVPAIRQALLDTDLDGADPPVGDLAELTAETHLLAALRQANEVAEVGRRLPALLTALHTHVPAPDGLRALVTTTHTAALLTKELGAPDLSWIAAERGYEAATRLGEPAWVALAEFARTQALSALGAHARADKLAHRALDTVPAGATAIRGALILTTGHTAAVLGGDPSAPLDEATSLAEHVEDANEHFLLFQPTNVVLWRMSAALERGDHATAATLADRINPAALGIDSRRTTFLIERARALYGLRRPDEEVISLLLRAEKLGPVRARANPFAREIVSTMVTRARRESVAREARGLASRMGLLRSA</sequence>
<dbReference type="Proteomes" id="UP000294927">
    <property type="component" value="Unassembled WGS sequence"/>
</dbReference>
<keyword evidence="1" id="KW-0238">DNA-binding</keyword>
<keyword evidence="4" id="KW-1185">Reference proteome</keyword>
<evidence type="ECO:0000313" key="3">
    <source>
        <dbReference type="EMBL" id="TDV40115.1"/>
    </source>
</evidence>
<dbReference type="GO" id="GO:0003677">
    <property type="term" value="F:DNA binding"/>
    <property type="evidence" value="ECO:0007669"/>
    <property type="project" value="UniProtKB-KW"/>
</dbReference>
<dbReference type="Pfam" id="PF13560">
    <property type="entry name" value="HTH_31"/>
    <property type="match status" value="1"/>
</dbReference>
<dbReference type="InterPro" id="IPR001387">
    <property type="entry name" value="Cro/C1-type_HTH"/>
</dbReference>
<dbReference type="AlphaFoldDB" id="A0A4R7UX66"/>
<dbReference type="EMBL" id="SOCP01000024">
    <property type="protein sequence ID" value="TDV40115.1"/>
    <property type="molecule type" value="Genomic_DNA"/>
</dbReference>